<organism evidence="7 8">
    <name type="scientific">Bradyrhizobium archetypum</name>
    <dbReference type="NCBI Taxonomy" id="2721160"/>
    <lineage>
        <taxon>Bacteria</taxon>
        <taxon>Pseudomonadati</taxon>
        <taxon>Pseudomonadota</taxon>
        <taxon>Alphaproteobacteria</taxon>
        <taxon>Hyphomicrobiales</taxon>
        <taxon>Nitrobacteraceae</taxon>
        <taxon>Bradyrhizobium</taxon>
    </lineage>
</organism>
<dbReference type="EMBL" id="JAAVLW010000002">
    <property type="protein sequence ID" value="NOJ45751.1"/>
    <property type="molecule type" value="Genomic_DNA"/>
</dbReference>
<dbReference type="InterPro" id="IPR029016">
    <property type="entry name" value="GAF-like_dom_sf"/>
</dbReference>
<sequence>MRKDVIRRKATEPRSTAEQDTEARDGGVQSVDRALSIIETLAEDDEGYRLSDLAIRTGLSTSTVHRLLGTLESRRFVQFDRTESKWHVGARAFTVGATFARRRNFTAQAMPYLRKLRDLTRETANLAVVDDEFIIVLTRMESREIMRSLTKVGGRVAMVASGVGKAVLATYSNEDVSAIIQHHGMPRLTEKSIIRPSDLFKELEKIRRQGFAVDDEEACMGLRCIAAVIYNDCAEPLAAISVSGMTGRLTDERLPMLGRTVREVAAELTVALGGVMPEAKAG</sequence>
<comment type="caution">
    <text evidence="7">The sequence shown here is derived from an EMBL/GenBank/DDBJ whole genome shotgun (WGS) entry which is preliminary data.</text>
</comment>
<dbReference type="Proteomes" id="UP000528734">
    <property type="component" value="Unassembled WGS sequence"/>
</dbReference>
<accession>A0A7Y4M0U4</accession>
<dbReference type="PANTHER" id="PTHR30136:SF24">
    <property type="entry name" value="HTH-TYPE TRANSCRIPTIONAL REPRESSOR ALLR"/>
    <property type="match status" value="1"/>
</dbReference>
<feature type="region of interest" description="Disordered" evidence="4">
    <location>
        <begin position="1"/>
        <end position="27"/>
    </location>
</feature>
<dbReference type="PROSITE" id="PS51077">
    <property type="entry name" value="HTH_ICLR"/>
    <property type="match status" value="1"/>
</dbReference>
<dbReference type="SMART" id="SM00346">
    <property type="entry name" value="HTH_ICLR"/>
    <property type="match status" value="1"/>
</dbReference>
<evidence type="ECO:0000256" key="3">
    <source>
        <dbReference type="ARBA" id="ARBA00023163"/>
    </source>
</evidence>
<dbReference type="InterPro" id="IPR050707">
    <property type="entry name" value="HTH_MetabolicPath_Reg"/>
</dbReference>
<keyword evidence="3" id="KW-0804">Transcription</keyword>
<dbReference type="AlphaFoldDB" id="A0A7Y4M0U4"/>
<protein>
    <submittedName>
        <fullName evidence="7">Helix-turn-helix domain-containing protein</fullName>
    </submittedName>
</protein>
<dbReference type="PANTHER" id="PTHR30136">
    <property type="entry name" value="HELIX-TURN-HELIX TRANSCRIPTIONAL REGULATOR, ICLR FAMILY"/>
    <property type="match status" value="1"/>
</dbReference>
<dbReference type="FunFam" id="1.10.10.10:FF:000056">
    <property type="entry name" value="IclR family transcriptional regulator"/>
    <property type="match status" value="1"/>
</dbReference>
<dbReference type="PROSITE" id="PS51078">
    <property type="entry name" value="ICLR_ED"/>
    <property type="match status" value="1"/>
</dbReference>
<evidence type="ECO:0000256" key="4">
    <source>
        <dbReference type="SAM" id="MobiDB-lite"/>
    </source>
</evidence>
<keyword evidence="1" id="KW-0805">Transcription regulation</keyword>
<dbReference type="Pfam" id="PF09339">
    <property type="entry name" value="HTH_IclR"/>
    <property type="match status" value="1"/>
</dbReference>
<keyword evidence="2" id="KW-0238">DNA-binding</keyword>
<feature type="domain" description="IclR-ED" evidence="6">
    <location>
        <begin position="91"/>
        <end position="274"/>
    </location>
</feature>
<dbReference type="Gene3D" id="1.10.10.10">
    <property type="entry name" value="Winged helix-like DNA-binding domain superfamily/Winged helix DNA-binding domain"/>
    <property type="match status" value="1"/>
</dbReference>
<evidence type="ECO:0000259" key="5">
    <source>
        <dbReference type="PROSITE" id="PS51077"/>
    </source>
</evidence>
<gene>
    <name evidence="7" type="ORF">HCN50_05690</name>
</gene>
<dbReference type="SUPFAM" id="SSF46785">
    <property type="entry name" value="Winged helix' DNA-binding domain"/>
    <property type="match status" value="1"/>
</dbReference>
<dbReference type="RefSeq" id="WP_171708651.1">
    <property type="nucleotide sequence ID" value="NZ_JAAVLW010000002.1"/>
</dbReference>
<dbReference type="GO" id="GO:0003700">
    <property type="term" value="F:DNA-binding transcription factor activity"/>
    <property type="evidence" value="ECO:0007669"/>
    <property type="project" value="TreeGrafter"/>
</dbReference>
<evidence type="ECO:0000313" key="7">
    <source>
        <dbReference type="EMBL" id="NOJ45751.1"/>
    </source>
</evidence>
<dbReference type="Gene3D" id="3.30.450.40">
    <property type="match status" value="1"/>
</dbReference>
<reference evidence="7 8" key="1">
    <citation type="submission" date="2020-03" db="EMBL/GenBank/DDBJ databases">
        <title>Bradyrhizobium diversity isolated from nodules of Muelleranthus trifoliolatus.</title>
        <authorList>
            <person name="Klepa M."/>
            <person name="Helene L."/>
            <person name="Hungria M."/>
        </authorList>
    </citation>
    <scope>NUCLEOTIDE SEQUENCE [LARGE SCALE GENOMIC DNA]</scope>
    <source>
        <strain evidence="7 8">WSM 1744</strain>
    </source>
</reference>
<evidence type="ECO:0000256" key="2">
    <source>
        <dbReference type="ARBA" id="ARBA00023125"/>
    </source>
</evidence>
<dbReference type="InterPro" id="IPR014757">
    <property type="entry name" value="Tscrpt_reg_IclR_C"/>
</dbReference>
<proteinExistence type="predicted"/>
<feature type="compositionally biased region" description="Basic and acidic residues" evidence="4">
    <location>
        <begin position="1"/>
        <end position="25"/>
    </location>
</feature>
<evidence type="ECO:0000256" key="1">
    <source>
        <dbReference type="ARBA" id="ARBA00023015"/>
    </source>
</evidence>
<dbReference type="InterPro" id="IPR005471">
    <property type="entry name" value="Tscrpt_reg_IclR_N"/>
</dbReference>
<dbReference type="GO" id="GO:0045892">
    <property type="term" value="P:negative regulation of DNA-templated transcription"/>
    <property type="evidence" value="ECO:0007669"/>
    <property type="project" value="TreeGrafter"/>
</dbReference>
<dbReference type="InterPro" id="IPR036390">
    <property type="entry name" value="WH_DNA-bd_sf"/>
</dbReference>
<dbReference type="GO" id="GO:0003677">
    <property type="term" value="F:DNA binding"/>
    <property type="evidence" value="ECO:0007669"/>
    <property type="project" value="UniProtKB-KW"/>
</dbReference>
<name>A0A7Y4M0U4_9BRAD</name>
<keyword evidence="8" id="KW-1185">Reference proteome</keyword>
<evidence type="ECO:0000313" key="8">
    <source>
        <dbReference type="Proteomes" id="UP000528734"/>
    </source>
</evidence>
<evidence type="ECO:0000259" key="6">
    <source>
        <dbReference type="PROSITE" id="PS51078"/>
    </source>
</evidence>
<dbReference type="Pfam" id="PF01614">
    <property type="entry name" value="IclR_C"/>
    <property type="match status" value="1"/>
</dbReference>
<dbReference type="InterPro" id="IPR036388">
    <property type="entry name" value="WH-like_DNA-bd_sf"/>
</dbReference>
<dbReference type="SUPFAM" id="SSF55781">
    <property type="entry name" value="GAF domain-like"/>
    <property type="match status" value="1"/>
</dbReference>
<feature type="domain" description="HTH iclR-type" evidence="5">
    <location>
        <begin position="28"/>
        <end position="90"/>
    </location>
</feature>